<dbReference type="Gene3D" id="2.10.25.10">
    <property type="entry name" value="Laminin"/>
    <property type="match status" value="2"/>
</dbReference>
<feature type="domain" description="EGF-like" evidence="5">
    <location>
        <begin position="17"/>
        <end position="64"/>
    </location>
</feature>
<proteinExistence type="predicted"/>
<reference evidence="6 7" key="1">
    <citation type="submission" date="2024-08" db="EMBL/GenBank/DDBJ databases">
        <authorList>
            <person name="Cucini C."/>
            <person name="Frati F."/>
        </authorList>
    </citation>
    <scope>NUCLEOTIDE SEQUENCE [LARGE SCALE GENOMIC DNA]</scope>
</reference>
<sequence>MIPKDLHDILKDKVDKSANTCATKRMHQLVKRICSNHGTRQPSPTDDDTAFCRCELGYSGEECENGETAATGLQGRSHPRNVDPNHVDPCAAAPCQNGGTCSLKHPDPNTKPTQTCTCADEYIGEHCQIVNPCYMESSTSTDLVPIECNKEIAWWWLMERNSYATAHLGFGLNNVTSLIYVRLLRMEVLSHQISLATVEPVLTQALK</sequence>
<protein>
    <recommendedName>
        <fullName evidence="5">EGF-like domain-containing protein</fullName>
    </recommendedName>
</protein>
<dbReference type="PANTHER" id="PTHR24049">
    <property type="entry name" value="CRUMBS FAMILY MEMBER"/>
    <property type="match status" value="1"/>
</dbReference>
<comment type="caution">
    <text evidence="6">The sequence shown here is derived from an EMBL/GenBank/DDBJ whole genome shotgun (WGS) entry which is preliminary data.</text>
</comment>
<feature type="domain" description="EGF-like" evidence="5">
    <location>
        <begin position="86"/>
        <end position="128"/>
    </location>
</feature>
<dbReference type="PROSITE" id="PS00022">
    <property type="entry name" value="EGF_1"/>
    <property type="match status" value="2"/>
</dbReference>
<evidence type="ECO:0000313" key="7">
    <source>
        <dbReference type="Proteomes" id="UP001642540"/>
    </source>
</evidence>
<dbReference type="Proteomes" id="UP001642540">
    <property type="component" value="Unassembled WGS sequence"/>
</dbReference>
<dbReference type="SUPFAM" id="SSF57196">
    <property type="entry name" value="EGF/Laminin"/>
    <property type="match status" value="1"/>
</dbReference>
<evidence type="ECO:0000256" key="3">
    <source>
        <dbReference type="ARBA" id="ARBA00023157"/>
    </source>
</evidence>
<keyword evidence="2" id="KW-0677">Repeat</keyword>
<dbReference type="PROSITE" id="PS01186">
    <property type="entry name" value="EGF_2"/>
    <property type="match status" value="1"/>
</dbReference>
<accession>A0ABP1Q0Z8</accession>
<feature type="disulfide bond" evidence="4">
    <location>
        <begin position="54"/>
        <end position="63"/>
    </location>
</feature>
<keyword evidence="7" id="KW-1185">Reference proteome</keyword>
<dbReference type="InterPro" id="IPR051022">
    <property type="entry name" value="Notch_Cell-Fate_Det"/>
</dbReference>
<dbReference type="SMART" id="SM00181">
    <property type="entry name" value="EGF"/>
    <property type="match status" value="2"/>
</dbReference>
<comment type="caution">
    <text evidence="4">Lacks conserved residue(s) required for the propagation of feature annotation.</text>
</comment>
<evidence type="ECO:0000259" key="5">
    <source>
        <dbReference type="PROSITE" id="PS50026"/>
    </source>
</evidence>
<evidence type="ECO:0000256" key="1">
    <source>
        <dbReference type="ARBA" id="ARBA00022536"/>
    </source>
</evidence>
<dbReference type="CDD" id="cd00054">
    <property type="entry name" value="EGF_CA"/>
    <property type="match status" value="1"/>
</dbReference>
<evidence type="ECO:0000256" key="4">
    <source>
        <dbReference type="PROSITE-ProRule" id="PRU00076"/>
    </source>
</evidence>
<keyword evidence="3 4" id="KW-1015">Disulfide bond</keyword>
<feature type="disulfide bond" evidence="4">
    <location>
        <begin position="118"/>
        <end position="127"/>
    </location>
</feature>
<dbReference type="InterPro" id="IPR000742">
    <property type="entry name" value="EGF"/>
</dbReference>
<name>A0ABP1Q0Z8_9HEXA</name>
<evidence type="ECO:0000313" key="6">
    <source>
        <dbReference type="EMBL" id="CAL8085271.1"/>
    </source>
</evidence>
<keyword evidence="1 4" id="KW-0245">EGF-like domain</keyword>
<evidence type="ECO:0000256" key="2">
    <source>
        <dbReference type="ARBA" id="ARBA00022737"/>
    </source>
</evidence>
<dbReference type="EMBL" id="CAXLJM020000019">
    <property type="protein sequence ID" value="CAL8085271.1"/>
    <property type="molecule type" value="Genomic_DNA"/>
</dbReference>
<organism evidence="6 7">
    <name type="scientific">Orchesella dallaii</name>
    <dbReference type="NCBI Taxonomy" id="48710"/>
    <lineage>
        <taxon>Eukaryota</taxon>
        <taxon>Metazoa</taxon>
        <taxon>Ecdysozoa</taxon>
        <taxon>Arthropoda</taxon>
        <taxon>Hexapoda</taxon>
        <taxon>Collembola</taxon>
        <taxon>Entomobryomorpha</taxon>
        <taxon>Entomobryoidea</taxon>
        <taxon>Orchesellidae</taxon>
        <taxon>Orchesellinae</taxon>
        <taxon>Orchesella</taxon>
    </lineage>
</organism>
<dbReference type="PROSITE" id="PS50026">
    <property type="entry name" value="EGF_3"/>
    <property type="match status" value="2"/>
</dbReference>
<gene>
    <name evidence="6" type="ORF">ODALV1_LOCUS6058</name>
</gene>